<dbReference type="InterPro" id="IPR036513">
    <property type="entry name" value="STAS_dom_sf"/>
</dbReference>
<evidence type="ECO:0000313" key="6">
    <source>
        <dbReference type="Proteomes" id="UP000821656"/>
    </source>
</evidence>
<reference evidence="5" key="1">
    <citation type="submission" date="2020-05" db="EMBL/GenBank/DDBJ databases">
        <title>Genomic insights into acetone-butanol-ethanol (ABE) fermentation by sequencing solventogenic clostridia strains.</title>
        <authorList>
            <person name="Brown S."/>
        </authorList>
    </citation>
    <scope>NUCLEOTIDE SEQUENCE</scope>
    <source>
        <strain evidence="5">DJ126</strain>
    </source>
</reference>
<dbReference type="GO" id="GO:0005524">
    <property type="term" value="F:ATP binding"/>
    <property type="evidence" value="ECO:0007669"/>
    <property type="project" value="UniProtKB-KW"/>
</dbReference>
<evidence type="ECO:0000313" key="5">
    <source>
        <dbReference type="EMBL" id="NRV09948.1"/>
    </source>
</evidence>
<evidence type="ECO:0000259" key="4">
    <source>
        <dbReference type="PROSITE" id="PS50894"/>
    </source>
</evidence>
<dbReference type="Pfam" id="PF07194">
    <property type="entry name" value="P2"/>
    <property type="match status" value="1"/>
</dbReference>
<dbReference type="Proteomes" id="UP000821656">
    <property type="component" value="Unassembled WGS sequence"/>
</dbReference>
<dbReference type="GO" id="GO:0000155">
    <property type="term" value="F:phosphorelay sensor kinase activity"/>
    <property type="evidence" value="ECO:0007669"/>
    <property type="project" value="InterPro"/>
</dbReference>
<keyword evidence="5" id="KW-0418">Kinase</keyword>
<dbReference type="Gene3D" id="1.20.120.160">
    <property type="entry name" value="HPT domain"/>
    <property type="match status" value="1"/>
</dbReference>
<dbReference type="RefSeq" id="WP_065418802.1">
    <property type="nucleotide sequence ID" value="NZ_CP016090.1"/>
</dbReference>
<keyword evidence="3" id="KW-0597">Phosphoprotein</keyword>
<feature type="domain" description="HPt" evidence="4">
    <location>
        <begin position="1"/>
        <end position="102"/>
    </location>
</feature>
<feature type="modified residue" description="Phosphohistidine" evidence="3">
    <location>
        <position position="45"/>
    </location>
</feature>
<sequence length="465" mass="54660">MSQNELLEVYFEETSENLEEAERCMISLEKLFSMEELNSLFRCIHTIKGSSAAVEFNEISSLAHKLEDILNHVRDGNLEFNTDNSNLCFNSIDKLVELFHFRRQHKSNDIDYEIINDTLEIEVNMDELINSVKKNFEDIKPEQPSIAVNTHIEDNDKFSQTYFVNIVFDVEDIMQSITRFMIINSMNESGKICYSYPNVDFMISMDVMDPVYEYECLFKTNLDSEQLFNKLDIPFVKRIKITNLTDEISSKEELKDCYEKIDVLFDLLNSFLSIEKHYVSASWSEEAKNNINNLTRKIGDILEFEDTNEEVLLLIKELRGFLNVQVSMIENDVPIELFHSTYSLYECLIYKIYGTFKNKIIFKYLELQIDKENIQRLDNISSKLNKRIFKYIFLDVSKVEILESDEIKKIIKVNNFLKEEGVELIIINGGKYKKRLYNIFEAIKDFNNIKQCNDEINAALLLKKQ</sequence>
<gene>
    <name evidence="5" type="ORF">DFH45_002911</name>
</gene>
<dbReference type="EC" id="2.7.13.3" evidence="5"/>
<evidence type="ECO:0000256" key="3">
    <source>
        <dbReference type="PROSITE-ProRule" id="PRU00110"/>
    </source>
</evidence>
<dbReference type="Gene3D" id="3.30.70.1110">
    <property type="entry name" value="Histidine kinase CheA-like, P2 response regulator-binding domain"/>
    <property type="match status" value="1"/>
</dbReference>
<keyword evidence="1" id="KW-0547">Nucleotide-binding</keyword>
<dbReference type="InterPro" id="IPR035891">
    <property type="entry name" value="CheY-binding_CheA"/>
</dbReference>
<dbReference type="SMART" id="SM00073">
    <property type="entry name" value="HPT"/>
    <property type="match status" value="1"/>
</dbReference>
<dbReference type="Gene3D" id="3.30.750.24">
    <property type="entry name" value="STAS domain"/>
    <property type="match status" value="1"/>
</dbReference>
<dbReference type="PANTHER" id="PTHR43395">
    <property type="entry name" value="SENSOR HISTIDINE KINASE CHEA"/>
    <property type="match status" value="1"/>
</dbReference>
<proteinExistence type="predicted"/>
<keyword evidence="2" id="KW-0902">Two-component regulatory system</keyword>
<evidence type="ECO:0000256" key="2">
    <source>
        <dbReference type="ARBA" id="ARBA00023012"/>
    </source>
</evidence>
<dbReference type="InterPro" id="IPR010808">
    <property type="entry name" value="CheA_P2-bd"/>
</dbReference>
<dbReference type="SUPFAM" id="SSF55052">
    <property type="entry name" value="CheY-binding domain of CheA"/>
    <property type="match status" value="1"/>
</dbReference>
<name>A0A1B9BHK6_CLOBE</name>
<protein>
    <submittedName>
        <fullName evidence="5">Two-component system chemotaxis sensor kinase CheA</fullName>
        <ecNumber evidence="5">2.7.13.3</ecNumber>
    </submittedName>
</protein>
<evidence type="ECO:0000256" key="1">
    <source>
        <dbReference type="ARBA" id="ARBA00022840"/>
    </source>
</evidence>
<keyword evidence="1" id="KW-0067">ATP-binding</keyword>
<dbReference type="InterPro" id="IPR051315">
    <property type="entry name" value="Bact_Chemotaxis_CheA"/>
</dbReference>
<dbReference type="CDD" id="cd00088">
    <property type="entry name" value="HPT"/>
    <property type="match status" value="1"/>
</dbReference>
<dbReference type="PROSITE" id="PS50894">
    <property type="entry name" value="HPT"/>
    <property type="match status" value="1"/>
</dbReference>
<dbReference type="EMBL" id="JABSXK010000001">
    <property type="protein sequence ID" value="NRV09948.1"/>
    <property type="molecule type" value="Genomic_DNA"/>
</dbReference>
<dbReference type="Pfam" id="PF01627">
    <property type="entry name" value="Hpt"/>
    <property type="match status" value="1"/>
</dbReference>
<organism evidence="5 6">
    <name type="scientific">Clostridium beijerinckii</name>
    <name type="common">Clostridium MP</name>
    <dbReference type="NCBI Taxonomy" id="1520"/>
    <lineage>
        <taxon>Bacteria</taxon>
        <taxon>Bacillati</taxon>
        <taxon>Bacillota</taxon>
        <taxon>Clostridia</taxon>
        <taxon>Eubacteriales</taxon>
        <taxon>Clostridiaceae</taxon>
        <taxon>Clostridium</taxon>
    </lineage>
</organism>
<dbReference type="PANTHER" id="PTHR43395:SF10">
    <property type="entry name" value="CHEMOTAXIS PROTEIN CHEA"/>
    <property type="match status" value="1"/>
</dbReference>
<dbReference type="InterPro" id="IPR036641">
    <property type="entry name" value="HPT_dom_sf"/>
</dbReference>
<dbReference type="InterPro" id="IPR037052">
    <property type="entry name" value="CheA-like_P2_sf"/>
</dbReference>
<dbReference type="InterPro" id="IPR008207">
    <property type="entry name" value="Sig_transdc_His_kin_Hpt_dom"/>
</dbReference>
<keyword evidence="5" id="KW-0808">Transferase</keyword>
<accession>A0A1B9BHK6</accession>
<comment type="caution">
    <text evidence="5">The sequence shown here is derived from an EMBL/GenBank/DDBJ whole genome shotgun (WGS) entry which is preliminary data.</text>
</comment>
<dbReference type="SUPFAM" id="SSF47226">
    <property type="entry name" value="Histidine-containing phosphotransfer domain, HPT domain"/>
    <property type="match status" value="1"/>
</dbReference>
<dbReference type="AlphaFoldDB" id="A0A1B9BHK6"/>